<dbReference type="Pfam" id="PF19047">
    <property type="entry name" value="HOOK_N"/>
    <property type="match status" value="1"/>
</dbReference>
<proteinExistence type="inferred from homology"/>
<feature type="domain" description="Calponin-homology (CH)" evidence="8">
    <location>
        <begin position="4"/>
        <end position="124"/>
    </location>
</feature>
<evidence type="ECO:0000256" key="7">
    <source>
        <dbReference type="SAM" id="Coils"/>
    </source>
</evidence>
<dbReference type="EMBL" id="JAATJU010006900">
    <property type="protein sequence ID" value="KAH0519251.1"/>
    <property type="molecule type" value="Genomic_DNA"/>
</dbReference>
<evidence type="ECO:0000313" key="10">
    <source>
        <dbReference type="Proteomes" id="UP000710432"/>
    </source>
</evidence>
<dbReference type="AlphaFoldDB" id="A0A8J6GRX6"/>
<dbReference type="PANTHER" id="PTHR18947:SF37">
    <property type="entry name" value="PROTEIN HOOK HOMOLOG 2"/>
    <property type="match status" value="1"/>
</dbReference>
<dbReference type="GO" id="GO:0005813">
    <property type="term" value="C:centrosome"/>
    <property type="evidence" value="ECO:0007669"/>
    <property type="project" value="TreeGrafter"/>
</dbReference>
<sequence>MLKPRPRRFAVVELQTSLQTFQVPPPCASPQDLSSGLAIAHVLNQIDPSWFNDAWLQGISDDPSPSWRLKVRKLEKILQSLMGYSKDVLGHPVSEQLLPDVSLIGEFSDPAELGKLLQLVLGCAISCEKKQEYIQRIMTLEESVQHVVMEAIQEVGEGIPCGSPEVSGEGTLGNWAQPLLCLLMTKDTPDSLSTETYGNFDTQSRRYYFLSEEVEEGDELQQHCLDLERQIVLLSEEKQNLAQENAALRERVGCLEVESAPGLTTKKLLLLQSQLEQLQEENFRLESSREDERLRCMELEREVTELQQRNQALTSLSQEAQALKDEMDELRQSSERARQLEATLNSCRSRLGELQELRRQVRQLEERNAGHAERTRQLEEELRRAGSLRAQLETQRRQVQELQGQWQEEAMKAEKWLFECRNLEEKCDLVTKEKERLLTERDSLREANEELRCAQLQPRGLAQAAQPERLFGAPSIAPRETLLWLQLENKRLRQQEATDRERQEELQRHLEEANRARHGLETQHRLNQQQLSELRAQVEDLQKALQEQGGKAEDPTLLKRKLEDHLQKLHEADLELQRKREYIEKLEPPTDNNTARRIEELQDSLQKKDADLQAMEERYRRYVDKARTVIQTLEPKQRPPTGMSPELQTLRKQLWERNMRIRHLEMDYEKSRSQREQEEKLLISAWYSMGMALEQRAGEEQAPAHAQSFLAQQRLATNARRGPLGRLASLSLRPADKH</sequence>
<dbReference type="GO" id="GO:0005874">
    <property type="term" value="C:microtubule"/>
    <property type="evidence" value="ECO:0007669"/>
    <property type="project" value="UniProtKB-KW"/>
</dbReference>
<dbReference type="PROSITE" id="PS50021">
    <property type="entry name" value="CH"/>
    <property type="match status" value="1"/>
</dbReference>
<keyword evidence="6" id="KW-0206">Cytoskeleton</keyword>
<feature type="coiled-coil region" evidence="7">
    <location>
        <begin position="210"/>
        <end position="457"/>
    </location>
</feature>
<dbReference type="GO" id="GO:0005737">
    <property type="term" value="C:cytoplasm"/>
    <property type="evidence" value="ECO:0007669"/>
    <property type="project" value="TreeGrafter"/>
</dbReference>
<dbReference type="Gene3D" id="1.10.418.10">
    <property type="entry name" value="Calponin-like domain"/>
    <property type="match status" value="1"/>
</dbReference>
<feature type="coiled-coil region" evidence="7">
    <location>
        <begin position="503"/>
        <end position="625"/>
    </location>
</feature>
<keyword evidence="3" id="KW-0963">Cytoplasm</keyword>
<dbReference type="InterPro" id="IPR001715">
    <property type="entry name" value="CH_dom"/>
</dbReference>
<dbReference type="GO" id="GO:0010256">
    <property type="term" value="P:endomembrane system organization"/>
    <property type="evidence" value="ECO:0007669"/>
    <property type="project" value="UniProtKB-ARBA"/>
</dbReference>
<comment type="similarity">
    <text evidence="2">Belongs to the hook family.</text>
</comment>
<dbReference type="GO" id="GO:0051959">
    <property type="term" value="F:dynein light intermediate chain binding"/>
    <property type="evidence" value="ECO:0007669"/>
    <property type="project" value="TreeGrafter"/>
</dbReference>
<dbReference type="PANTHER" id="PTHR18947">
    <property type="entry name" value="HOOK PROTEINS"/>
    <property type="match status" value="1"/>
</dbReference>
<evidence type="ECO:0000256" key="1">
    <source>
        <dbReference type="ARBA" id="ARBA00004245"/>
    </source>
</evidence>
<dbReference type="FunFam" id="1.10.418.10:FF:000024">
    <property type="entry name" value="Hook homolog 3 (Drosophila)"/>
    <property type="match status" value="1"/>
</dbReference>
<dbReference type="GO" id="GO:0008017">
    <property type="term" value="F:microtubule binding"/>
    <property type="evidence" value="ECO:0007669"/>
    <property type="project" value="InterPro"/>
</dbReference>
<keyword evidence="4" id="KW-0493">Microtubule</keyword>
<dbReference type="GO" id="GO:0031122">
    <property type="term" value="P:cytoplasmic microtubule organization"/>
    <property type="evidence" value="ECO:0007669"/>
    <property type="project" value="InterPro"/>
</dbReference>
<evidence type="ECO:0000256" key="5">
    <source>
        <dbReference type="ARBA" id="ARBA00023054"/>
    </source>
</evidence>
<protein>
    <submittedName>
        <fullName evidence="9">Protein Hook-like protein 2</fullName>
    </submittedName>
</protein>
<evidence type="ECO:0000256" key="6">
    <source>
        <dbReference type="ARBA" id="ARBA00023212"/>
    </source>
</evidence>
<comment type="caution">
    <text evidence="9">The sequence shown here is derived from an EMBL/GenBank/DDBJ whole genome shotgun (WGS) entry which is preliminary data.</text>
</comment>
<evidence type="ECO:0000256" key="4">
    <source>
        <dbReference type="ARBA" id="ARBA00022701"/>
    </source>
</evidence>
<evidence type="ECO:0000259" key="8">
    <source>
        <dbReference type="PROSITE" id="PS50021"/>
    </source>
</evidence>
<dbReference type="Proteomes" id="UP000710432">
    <property type="component" value="Unassembled WGS sequence"/>
</dbReference>
<dbReference type="InterPro" id="IPR008636">
    <property type="entry name" value="Hook_C"/>
</dbReference>
<evidence type="ECO:0000256" key="2">
    <source>
        <dbReference type="ARBA" id="ARBA00006946"/>
    </source>
</evidence>
<name>A0A8J6GRX6_MICOH</name>
<dbReference type="GO" id="GO:0030705">
    <property type="term" value="P:cytoskeleton-dependent intracellular transport"/>
    <property type="evidence" value="ECO:0007669"/>
    <property type="project" value="InterPro"/>
</dbReference>
<reference evidence="9" key="1">
    <citation type="submission" date="2020-03" db="EMBL/GenBank/DDBJ databases">
        <title>Studies in the Genomics of Life Span.</title>
        <authorList>
            <person name="Glass D."/>
        </authorList>
    </citation>
    <scope>NUCLEOTIDE SEQUENCE</scope>
    <source>
        <strain evidence="9">LTLLF</strain>
        <tissue evidence="9">Muscle</tissue>
    </source>
</reference>
<gene>
    <name evidence="9" type="ORF">LTLLF_112710</name>
</gene>
<dbReference type="Pfam" id="PF05622">
    <property type="entry name" value="HOOK"/>
    <property type="match status" value="1"/>
</dbReference>
<comment type="subcellular location">
    <subcellularLocation>
        <location evidence="1">Cytoplasm</location>
        <location evidence="1">Cytoskeleton</location>
    </subcellularLocation>
</comment>
<accession>A0A8J6GRX6</accession>
<evidence type="ECO:0000313" key="9">
    <source>
        <dbReference type="EMBL" id="KAH0519251.1"/>
    </source>
</evidence>
<evidence type="ECO:0000256" key="3">
    <source>
        <dbReference type="ARBA" id="ARBA00022490"/>
    </source>
</evidence>
<dbReference type="SUPFAM" id="SSF116907">
    <property type="entry name" value="Hook domain"/>
    <property type="match status" value="1"/>
</dbReference>
<keyword evidence="5 7" id="KW-0175">Coiled coil</keyword>
<dbReference type="InterPro" id="IPR036872">
    <property type="entry name" value="CH_dom_sf"/>
</dbReference>
<organism evidence="9 10">
    <name type="scientific">Microtus ochrogaster</name>
    <name type="common">Prairie vole</name>
    <dbReference type="NCBI Taxonomy" id="79684"/>
    <lineage>
        <taxon>Eukaryota</taxon>
        <taxon>Metazoa</taxon>
        <taxon>Chordata</taxon>
        <taxon>Craniata</taxon>
        <taxon>Vertebrata</taxon>
        <taxon>Euteleostomi</taxon>
        <taxon>Mammalia</taxon>
        <taxon>Eutheria</taxon>
        <taxon>Euarchontoglires</taxon>
        <taxon>Glires</taxon>
        <taxon>Rodentia</taxon>
        <taxon>Myomorpha</taxon>
        <taxon>Muroidea</taxon>
        <taxon>Cricetidae</taxon>
        <taxon>Arvicolinae</taxon>
        <taxon>Microtus</taxon>
    </lineage>
</organism>
<dbReference type="InterPro" id="IPR043936">
    <property type="entry name" value="HOOK_N"/>
</dbReference>